<reference evidence="2 3" key="2">
    <citation type="submission" date="2018-03" db="EMBL/GenBank/DDBJ databases">
        <title>The ancient ancestry and fast evolution of plastids.</title>
        <authorList>
            <person name="Moore K.R."/>
            <person name="Magnabosco C."/>
            <person name="Momper L."/>
            <person name="Gold D.A."/>
            <person name="Bosak T."/>
            <person name="Fournier G.P."/>
        </authorList>
    </citation>
    <scope>NUCLEOTIDE SEQUENCE [LARGE SCALE GENOMIC DNA]</scope>
    <source>
        <strain evidence="2 3">ULC007</strain>
    </source>
</reference>
<protein>
    <submittedName>
        <fullName evidence="2">Uncharacterized protein</fullName>
    </submittedName>
</protein>
<name>A0A2T1DJC0_9CYAN</name>
<organism evidence="2 3">
    <name type="scientific">Phormidesmis priestleyi ULC007</name>
    <dbReference type="NCBI Taxonomy" id="1920490"/>
    <lineage>
        <taxon>Bacteria</taxon>
        <taxon>Bacillati</taxon>
        <taxon>Cyanobacteriota</taxon>
        <taxon>Cyanophyceae</taxon>
        <taxon>Leptolyngbyales</taxon>
        <taxon>Leptolyngbyaceae</taxon>
        <taxon>Phormidesmis</taxon>
    </lineage>
</organism>
<evidence type="ECO:0000313" key="2">
    <source>
        <dbReference type="EMBL" id="PSB20563.1"/>
    </source>
</evidence>
<sequence length="64" mass="7087">MSSSKRQKRSNLIFWCAVLGMTYFNAFSSLDIDSGLRNGLAIVPILLGLGLVQYLQKKSSPVPR</sequence>
<dbReference type="Proteomes" id="UP000238634">
    <property type="component" value="Unassembled WGS sequence"/>
</dbReference>
<accession>A0A2T1DJC0</accession>
<dbReference type="STRING" id="1920490.GCA_001895925_02593"/>
<feature type="transmembrane region" description="Helical" evidence="1">
    <location>
        <begin position="12"/>
        <end position="30"/>
    </location>
</feature>
<comment type="caution">
    <text evidence="2">The sequence shown here is derived from an EMBL/GenBank/DDBJ whole genome shotgun (WGS) entry which is preliminary data.</text>
</comment>
<dbReference type="AlphaFoldDB" id="A0A2T1DJC0"/>
<dbReference type="EMBL" id="PVWG01000005">
    <property type="protein sequence ID" value="PSB20563.1"/>
    <property type="molecule type" value="Genomic_DNA"/>
</dbReference>
<keyword evidence="1" id="KW-1133">Transmembrane helix</keyword>
<keyword evidence="1" id="KW-0472">Membrane</keyword>
<proteinExistence type="predicted"/>
<evidence type="ECO:0000313" key="3">
    <source>
        <dbReference type="Proteomes" id="UP000238634"/>
    </source>
</evidence>
<dbReference type="RefSeq" id="WP_073070031.1">
    <property type="nucleotide sequence ID" value="NZ_PVWG01000005.1"/>
</dbReference>
<dbReference type="OrthoDB" id="532694at2"/>
<keyword evidence="1" id="KW-0812">Transmembrane</keyword>
<evidence type="ECO:0000256" key="1">
    <source>
        <dbReference type="SAM" id="Phobius"/>
    </source>
</evidence>
<feature type="transmembrane region" description="Helical" evidence="1">
    <location>
        <begin position="36"/>
        <end position="55"/>
    </location>
</feature>
<keyword evidence="3" id="KW-1185">Reference proteome</keyword>
<gene>
    <name evidence="2" type="ORF">C7B65_06560</name>
</gene>
<reference evidence="2 3" key="1">
    <citation type="submission" date="2018-02" db="EMBL/GenBank/DDBJ databases">
        <authorList>
            <person name="Cohen D.B."/>
            <person name="Kent A.D."/>
        </authorList>
    </citation>
    <scope>NUCLEOTIDE SEQUENCE [LARGE SCALE GENOMIC DNA]</scope>
    <source>
        <strain evidence="2 3">ULC007</strain>
    </source>
</reference>